<keyword evidence="3" id="KW-1185">Reference proteome</keyword>
<sequence length="45" mass="4961">MAVSYSLVEFFDLLLVFVFSSKDLLSRIVVVNMTVTGGSIFDRSG</sequence>
<dbReference type="Proteomes" id="UP000215914">
    <property type="component" value="Unassembled WGS sequence"/>
</dbReference>
<name>A0A9K3J4G8_HELAN</name>
<evidence type="ECO:0000313" key="3">
    <source>
        <dbReference type="Proteomes" id="UP000215914"/>
    </source>
</evidence>
<reference evidence="2" key="1">
    <citation type="journal article" date="2017" name="Nature">
        <title>The sunflower genome provides insights into oil metabolism, flowering and Asterid evolution.</title>
        <authorList>
            <person name="Badouin H."/>
            <person name="Gouzy J."/>
            <person name="Grassa C.J."/>
            <person name="Murat F."/>
            <person name="Staton S.E."/>
            <person name="Cottret L."/>
            <person name="Lelandais-Briere C."/>
            <person name="Owens G.L."/>
            <person name="Carrere S."/>
            <person name="Mayjonade B."/>
            <person name="Legrand L."/>
            <person name="Gill N."/>
            <person name="Kane N.C."/>
            <person name="Bowers J.E."/>
            <person name="Hubner S."/>
            <person name="Bellec A."/>
            <person name="Berard A."/>
            <person name="Berges H."/>
            <person name="Blanchet N."/>
            <person name="Boniface M.C."/>
            <person name="Brunel D."/>
            <person name="Catrice O."/>
            <person name="Chaidir N."/>
            <person name="Claudel C."/>
            <person name="Donnadieu C."/>
            <person name="Faraut T."/>
            <person name="Fievet G."/>
            <person name="Helmstetter N."/>
            <person name="King M."/>
            <person name="Knapp S.J."/>
            <person name="Lai Z."/>
            <person name="Le Paslier M.C."/>
            <person name="Lippi Y."/>
            <person name="Lorenzon L."/>
            <person name="Mandel J.R."/>
            <person name="Marage G."/>
            <person name="Marchand G."/>
            <person name="Marquand E."/>
            <person name="Bret-Mestries E."/>
            <person name="Morien E."/>
            <person name="Nambeesan S."/>
            <person name="Nguyen T."/>
            <person name="Pegot-Espagnet P."/>
            <person name="Pouilly N."/>
            <person name="Raftis F."/>
            <person name="Sallet E."/>
            <person name="Schiex T."/>
            <person name="Thomas J."/>
            <person name="Vandecasteele C."/>
            <person name="Vares D."/>
            <person name="Vear F."/>
            <person name="Vautrin S."/>
            <person name="Crespi M."/>
            <person name="Mangin B."/>
            <person name="Burke J.M."/>
            <person name="Salse J."/>
            <person name="Munos S."/>
            <person name="Vincourt P."/>
            <person name="Rieseberg L.H."/>
            <person name="Langlade N.B."/>
        </authorList>
    </citation>
    <scope>NUCLEOTIDE SEQUENCE</scope>
    <source>
        <tissue evidence="2">Leaves</tissue>
    </source>
</reference>
<dbReference type="EMBL" id="MNCJ02000319">
    <property type="protein sequence ID" value="KAF5808278.1"/>
    <property type="molecule type" value="Genomic_DNA"/>
</dbReference>
<organism evidence="2 3">
    <name type="scientific">Helianthus annuus</name>
    <name type="common">Common sunflower</name>
    <dbReference type="NCBI Taxonomy" id="4232"/>
    <lineage>
        <taxon>Eukaryota</taxon>
        <taxon>Viridiplantae</taxon>
        <taxon>Streptophyta</taxon>
        <taxon>Embryophyta</taxon>
        <taxon>Tracheophyta</taxon>
        <taxon>Spermatophyta</taxon>
        <taxon>Magnoliopsida</taxon>
        <taxon>eudicotyledons</taxon>
        <taxon>Gunneridae</taxon>
        <taxon>Pentapetalae</taxon>
        <taxon>asterids</taxon>
        <taxon>campanulids</taxon>
        <taxon>Asterales</taxon>
        <taxon>Asteraceae</taxon>
        <taxon>Asteroideae</taxon>
        <taxon>Heliantheae alliance</taxon>
        <taxon>Heliantheae</taxon>
        <taxon>Helianthus</taxon>
    </lineage>
</organism>
<protein>
    <submittedName>
        <fullName evidence="2">Uncharacterized protein</fullName>
    </submittedName>
</protein>
<evidence type="ECO:0000256" key="1">
    <source>
        <dbReference type="SAM" id="SignalP"/>
    </source>
</evidence>
<proteinExistence type="predicted"/>
<feature type="chain" id="PRO_5039947404" evidence="1">
    <location>
        <begin position="21"/>
        <end position="45"/>
    </location>
</feature>
<keyword evidence="1" id="KW-0732">Signal</keyword>
<dbReference type="AlphaFoldDB" id="A0A9K3J4G8"/>
<evidence type="ECO:0000313" key="2">
    <source>
        <dbReference type="EMBL" id="KAF5808278.1"/>
    </source>
</evidence>
<accession>A0A9K3J4G8</accession>
<dbReference type="Gramene" id="mRNA:HanXRQr2_Chr04g0143571">
    <property type="protein sequence ID" value="mRNA:HanXRQr2_Chr04g0143571"/>
    <property type="gene ID" value="HanXRQr2_Chr04g0143571"/>
</dbReference>
<feature type="signal peptide" evidence="1">
    <location>
        <begin position="1"/>
        <end position="20"/>
    </location>
</feature>
<gene>
    <name evidence="2" type="ORF">HanXRQr2_Chr04g0143571</name>
</gene>
<reference evidence="2" key="2">
    <citation type="submission" date="2020-06" db="EMBL/GenBank/DDBJ databases">
        <title>Helianthus annuus Genome sequencing and assembly Release 2.</title>
        <authorList>
            <person name="Gouzy J."/>
            <person name="Langlade N."/>
            <person name="Munos S."/>
        </authorList>
    </citation>
    <scope>NUCLEOTIDE SEQUENCE</scope>
    <source>
        <tissue evidence="2">Leaves</tissue>
    </source>
</reference>
<comment type="caution">
    <text evidence="2">The sequence shown here is derived from an EMBL/GenBank/DDBJ whole genome shotgun (WGS) entry which is preliminary data.</text>
</comment>